<comment type="caution">
    <text evidence="1">The sequence shown here is derived from an EMBL/GenBank/DDBJ whole genome shotgun (WGS) entry which is preliminary data.</text>
</comment>
<organism evidence="1 2">
    <name type="scientific">Iris pallida</name>
    <name type="common">Sweet iris</name>
    <dbReference type="NCBI Taxonomy" id="29817"/>
    <lineage>
        <taxon>Eukaryota</taxon>
        <taxon>Viridiplantae</taxon>
        <taxon>Streptophyta</taxon>
        <taxon>Embryophyta</taxon>
        <taxon>Tracheophyta</taxon>
        <taxon>Spermatophyta</taxon>
        <taxon>Magnoliopsida</taxon>
        <taxon>Liliopsida</taxon>
        <taxon>Asparagales</taxon>
        <taxon>Iridaceae</taxon>
        <taxon>Iridoideae</taxon>
        <taxon>Irideae</taxon>
        <taxon>Iris</taxon>
    </lineage>
</organism>
<dbReference type="AlphaFoldDB" id="A0AAX6EL85"/>
<accession>A0AAX6EL85</accession>
<sequence>MESCYSHVPLPLLWNIFQDYNFPENGSYSYLHFSLSSSYFKQPKPLLQKQKKKGNYSRFTITIVVLTICNELAELITFNEAGIHTSNTCTLLIRNPHGNFIACEKFVKPCLVALLKIALYDYWQDRSLIIEGPVRILKCGPKFIYSYFLNILLYVFIKISGDALDCIL</sequence>
<proteinExistence type="predicted"/>
<evidence type="ECO:0000313" key="1">
    <source>
        <dbReference type="EMBL" id="KAJ6804820.1"/>
    </source>
</evidence>
<reference evidence="1" key="2">
    <citation type="submission" date="2023-04" db="EMBL/GenBank/DDBJ databases">
        <authorList>
            <person name="Bruccoleri R.E."/>
            <person name="Oakeley E.J."/>
            <person name="Faust A.-M."/>
            <person name="Dessus-Babus S."/>
            <person name="Altorfer M."/>
            <person name="Burckhardt D."/>
            <person name="Oertli M."/>
            <person name="Naumann U."/>
            <person name="Petersen F."/>
            <person name="Wong J."/>
        </authorList>
    </citation>
    <scope>NUCLEOTIDE SEQUENCE</scope>
    <source>
        <strain evidence="1">GSM-AAB239-AS_SAM_17_03QT</strain>
        <tissue evidence="1">Leaf</tissue>
    </source>
</reference>
<name>A0AAX6EL85_IRIPA</name>
<dbReference type="EMBL" id="JANAVB010035817">
    <property type="protein sequence ID" value="KAJ6804820.1"/>
    <property type="molecule type" value="Genomic_DNA"/>
</dbReference>
<protein>
    <submittedName>
        <fullName evidence="1">Uncharacterized protein</fullName>
    </submittedName>
</protein>
<evidence type="ECO:0000313" key="2">
    <source>
        <dbReference type="Proteomes" id="UP001140949"/>
    </source>
</evidence>
<keyword evidence="2" id="KW-1185">Reference proteome</keyword>
<dbReference type="Proteomes" id="UP001140949">
    <property type="component" value="Unassembled WGS sequence"/>
</dbReference>
<reference evidence="1" key="1">
    <citation type="journal article" date="2023" name="GigaByte">
        <title>Genome assembly of the bearded iris, Iris pallida Lam.</title>
        <authorList>
            <person name="Bruccoleri R.E."/>
            <person name="Oakeley E.J."/>
            <person name="Faust A.M.E."/>
            <person name="Altorfer M."/>
            <person name="Dessus-Babus S."/>
            <person name="Burckhardt D."/>
            <person name="Oertli M."/>
            <person name="Naumann U."/>
            <person name="Petersen F."/>
            <person name="Wong J."/>
        </authorList>
    </citation>
    <scope>NUCLEOTIDE SEQUENCE</scope>
    <source>
        <strain evidence="1">GSM-AAB239-AS_SAM_17_03QT</strain>
    </source>
</reference>
<gene>
    <name evidence="1" type="ORF">M6B38_184925</name>
</gene>